<dbReference type="Proteomes" id="UP000635606">
    <property type="component" value="Unassembled WGS sequence"/>
</dbReference>
<reference evidence="2" key="1">
    <citation type="submission" date="2021-01" db="EMBL/GenBank/DDBJ databases">
        <title>Whole genome shotgun sequence of Virgisporangium ochraceum NBRC 16418.</title>
        <authorList>
            <person name="Komaki H."/>
            <person name="Tamura T."/>
        </authorList>
    </citation>
    <scope>NUCLEOTIDE SEQUENCE</scope>
    <source>
        <strain evidence="2">NBRC 16418</strain>
    </source>
</reference>
<dbReference type="InterPro" id="IPR032710">
    <property type="entry name" value="NTF2-like_dom_sf"/>
</dbReference>
<evidence type="ECO:0000313" key="2">
    <source>
        <dbReference type="EMBL" id="GIJ65121.1"/>
    </source>
</evidence>
<dbReference type="Pfam" id="PF12680">
    <property type="entry name" value="SnoaL_2"/>
    <property type="match status" value="1"/>
</dbReference>
<keyword evidence="3" id="KW-1185">Reference proteome</keyword>
<dbReference type="Gene3D" id="3.10.450.50">
    <property type="match status" value="1"/>
</dbReference>
<evidence type="ECO:0000313" key="3">
    <source>
        <dbReference type="Proteomes" id="UP000635606"/>
    </source>
</evidence>
<name>A0A8J3ZP86_9ACTN</name>
<sequence>MADVSTDFTAYVFAIVDKRDARGFAALFAPEGRFVFGNADPIVGPDGIAAAVEGFFAGIRGLRHELRNRWEDGADTVAELTVEYDRADDRCVRVPAVTIFTRDDAGLITDYRIYVDLAPLFAPA</sequence>
<dbReference type="RefSeq" id="WP_203925136.1">
    <property type="nucleotide sequence ID" value="NZ_BOPH01000001.1"/>
</dbReference>
<feature type="domain" description="SnoaL-like" evidence="1">
    <location>
        <begin position="13"/>
        <end position="110"/>
    </location>
</feature>
<evidence type="ECO:0000259" key="1">
    <source>
        <dbReference type="Pfam" id="PF12680"/>
    </source>
</evidence>
<gene>
    <name evidence="2" type="ORF">Voc01_000380</name>
</gene>
<dbReference type="EMBL" id="BOPH01000001">
    <property type="protein sequence ID" value="GIJ65121.1"/>
    <property type="molecule type" value="Genomic_DNA"/>
</dbReference>
<accession>A0A8J3ZP86</accession>
<comment type="caution">
    <text evidence="2">The sequence shown here is derived from an EMBL/GenBank/DDBJ whole genome shotgun (WGS) entry which is preliminary data.</text>
</comment>
<protein>
    <recommendedName>
        <fullName evidence="1">SnoaL-like domain-containing protein</fullName>
    </recommendedName>
</protein>
<dbReference type="InterPro" id="IPR037401">
    <property type="entry name" value="SnoaL-like"/>
</dbReference>
<dbReference type="SUPFAM" id="SSF54427">
    <property type="entry name" value="NTF2-like"/>
    <property type="match status" value="1"/>
</dbReference>
<proteinExistence type="predicted"/>
<organism evidence="2 3">
    <name type="scientific">Virgisporangium ochraceum</name>
    <dbReference type="NCBI Taxonomy" id="65505"/>
    <lineage>
        <taxon>Bacteria</taxon>
        <taxon>Bacillati</taxon>
        <taxon>Actinomycetota</taxon>
        <taxon>Actinomycetes</taxon>
        <taxon>Micromonosporales</taxon>
        <taxon>Micromonosporaceae</taxon>
        <taxon>Virgisporangium</taxon>
    </lineage>
</organism>
<dbReference type="AlphaFoldDB" id="A0A8J3ZP86"/>